<dbReference type="Proteomes" id="UP000636709">
    <property type="component" value="Unassembled WGS sequence"/>
</dbReference>
<comment type="caution">
    <text evidence="2">The sequence shown here is derived from an EMBL/GenBank/DDBJ whole genome shotgun (WGS) entry which is preliminary data.</text>
</comment>
<evidence type="ECO:0000256" key="1">
    <source>
        <dbReference type="SAM" id="MobiDB-lite"/>
    </source>
</evidence>
<name>A0A835A953_9POAL</name>
<feature type="region of interest" description="Disordered" evidence="1">
    <location>
        <begin position="31"/>
        <end position="63"/>
    </location>
</feature>
<dbReference type="EMBL" id="JACEFO010002585">
    <property type="protein sequence ID" value="KAF8655569.1"/>
    <property type="molecule type" value="Genomic_DNA"/>
</dbReference>
<reference evidence="2" key="1">
    <citation type="submission" date="2020-07" db="EMBL/GenBank/DDBJ databases">
        <title>Genome sequence and genetic diversity analysis of an under-domesticated orphan crop, white fonio (Digitaria exilis).</title>
        <authorList>
            <person name="Bennetzen J.L."/>
            <person name="Chen S."/>
            <person name="Ma X."/>
            <person name="Wang X."/>
            <person name="Yssel A.E.J."/>
            <person name="Chaluvadi S.R."/>
            <person name="Johnson M."/>
            <person name="Gangashetty P."/>
            <person name="Hamidou F."/>
            <person name="Sanogo M.D."/>
            <person name="Zwaenepoel A."/>
            <person name="Wallace J."/>
            <person name="Van De Peer Y."/>
            <person name="Van Deynze A."/>
        </authorList>
    </citation>
    <scope>NUCLEOTIDE SEQUENCE</scope>
    <source>
        <tissue evidence="2">Leaves</tissue>
    </source>
</reference>
<sequence>MVEAPGRMHPHPSQRPHDHAAPIVITSTQLGPTPSSLSLLPRASPAATQPNSSSASSLPLSPTRWSHLPSLSSTFLRLMPSEPSLLRRRVPLGGEHHYRAFSPFFLPLSRPRRLTGAAEPPAFSIPTYRLPIPCASSRALNRTKPLRRAPPCAVVSGDQRRPRSSQPSDPRSMAQIRSKPRPAQVNQPAMGDRVRVQQPEGARHVDHGRRRMIEFARLLAIANARKHAA</sequence>
<organism evidence="2 3">
    <name type="scientific">Digitaria exilis</name>
    <dbReference type="NCBI Taxonomy" id="1010633"/>
    <lineage>
        <taxon>Eukaryota</taxon>
        <taxon>Viridiplantae</taxon>
        <taxon>Streptophyta</taxon>
        <taxon>Embryophyta</taxon>
        <taxon>Tracheophyta</taxon>
        <taxon>Spermatophyta</taxon>
        <taxon>Magnoliopsida</taxon>
        <taxon>Liliopsida</taxon>
        <taxon>Poales</taxon>
        <taxon>Poaceae</taxon>
        <taxon>PACMAD clade</taxon>
        <taxon>Panicoideae</taxon>
        <taxon>Panicodae</taxon>
        <taxon>Paniceae</taxon>
        <taxon>Anthephorinae</taxon>
        <taxon>Digitaria</taxon>
    </lineage>
</organism>
<keyword evidence="3" id="KW-1185">Reference proteome</keyword>
<gene>
    <name evidence="2" type="ORF">HU200_061116</name>
</gene>
<dbReference type="AlphaFoldDB" id="A0A835A953"/>
<evidence type="ECO:0000313" key="3">
    <source>
        <dbReference type="Proteomes" id="UP000636709"/>
    </source>
</evidence>
<proteinExistence type="predicted"/>
<evidence type="ECO:0000313" key="2">
    <source>
        <dbReference type="EMBL" id="KAF8655569.1"/>
    </source>
</evidence>
<protein>
    <submittedName>
        <fullName evidence="2">Uncharacterized protein</fullName>
    </submittedName>
</protein>
<feature type="region of interest" description="Disordered" evidence="1">
    <location>
        <begin position="141"/>
        <end position="208"/>
    </location>
</feature>
<accession>A0A835A953</accession>